<sequence length="641" mass="71145">MARPQQRVRIAAILIACVLVYTLFYISDGQRAITWSSNRPPASLSQNQNHAAKDLEKPILEPTSSPVSPVPTVSSIQASIASPATTPVKSDVESITSIGGSTASSSPTPSVACVPYEQLQKQRNGPLSEGKRNFPFSRPPLECRTFKLPSLEKLIERMRGIVKDPDLFRLFENSYPNTLDTTIKWRGFSESTVNDTFPEELAFVITGDIDAMWLRDSASQIYSYLPLLEASSDPDSLASLWRGVVNLHARYILISPYCHSFQPPPESGLNPTTNGAYLNNHPIPRYDPSKVFDCKWELDSLASFLQISTAYYQRTNDLAFFQRYNWVDAVEAAIKAAGDMRLGTYAADGKVEDSAWKFTGWTDRGSETLTNNGLGNPTKANGMVRTAFRPSDDACIYQLLVPANMMWAKYLEEASLIMAKLEGEKAHNLTASMRDFALGIRKAIDRDAVVRHRDFGDIWAYEIDGYGSTNLMDDANIPSLLAVPLFNYTQSPFPLPKETPRDQSQIYANTRRFVLNESNPYFMRGPVLSAVGGPHIGPGKPWPMAAIVRALTALNPISDDLGKEEVEIEEQIRMVLDSTAGTGVVHESVNAWQAAVWTRAWFGWANGLFGELVMRLNEHDEAARRASGGGNEKSWLGRSWQ</sequence>
<gene>
    <name evidence="3" type="ORF">BP6252_04828</name>
</gene>
<feature type="transmembrane region" description="Helical" evidence="2">
    <location>
        <begin position="7"/>
        <end position="26"/>
    </location>
</feature>
<dbReference type="OrthoDB" id="7771656at2759"/>
<keyword evidence="2" id="KW-1133">Transmembrane helix</keyword>
<dbReference type="SMART" id="SM01149">
    <property type="entry name" value="DUF1237"/>
    <property type="match status" value="1"/>
</dbReference>
<dbReference type="Gene3D" id="1.50.10.10">
    <property type="match status" value="1"/>
</dbReference>
<proteinExistence type="predicted"/>
<protein>
    <recommendedName>
        <fullName evidence="5">Glycoside hydrolase family 125 protein</fullName>
    </recommendedName>
</protein>
<dbReference type="PANTHER" id="PTHR31047:SF2">
    <property type="entry name" value="DUF1237 DOMAIN-CONTAINING PROTEIN"/>
    <property type="match status" value="1"/>
</dbReference>
<feature type="region of interest" description="Disordered" evidence="1">
    <location>
        <begin position="622"/>
        <end position="641"/>
    </location>
</feature>
<organism evidence="3 4">
    <name type="scientific">Coleophoma cylindrospora</name>
    <dbReference type="NCBI Taxonomy" id="1849047"/>
    <lineage>
        <taxon>Eukaryota</taxon>
        <taxon>Fungi</taxon>
        <taxon>Dikarya</taxon>
        <taxon>Ascomycota</taxon>
        <taxon>Pezizomycotina</taxon>
        <taxon>Leotiomycetes</taxon>
        <taxon>Helotiales</taxon>
        <taxon>Dermateaceae</taxon>
        <taxon>Coleophoma</taxon>
    </lineage>
</organism>
<evidence type="ECO:0000313" key="3">
    <source>
        <dbReference type="EMBL" id="RDW80190.1"/>
    </source>
</evidence>
<dbReference type="GO" id="GO:0005975">
    <property type="term" value="P:carbohydrate metabolic process"/>
    <property type="evidence" value="ECO:0007669"/>
    <property type="project" value="InterPro"/>
</dbReference>
<dbReference type="STRING" id="1849047.A0A3D8S210"/>
<reference evidence="3 4" key="1">
    <citation type="journal article" date="2018" name="IMA Fungus">
        <title>IMA Genome-F 9: Draft genome sequence of Annulohypoxylon stygium, Aspergillus mulundensis, Berkeleyomyces basicola (syn. Thielaviopsis basicola), Ceratocystis smalleyi, two Cercospora beticola strains, Coleophoma cylindrospora, Fusarium fracticaudum, Phialophora cf. hyalina, and Morchella septimelata.</title>
        <authorList>
            <person name="Wingfield B.D."/>
            <person name="Bills G.F."/>
            <person name="Dong Y."/>
            <person name="Huang W."/>
            <person name="Nel W.J."/>
            <person name="Swalarsk-Parry B.S."/>
            <person name="Vaghefi N."/>
            <person name="Wilken P.M."/>
            <person name="An Z."/>
            <person name="de Beer Z.W."/>
            <person name="De Vos L."/>
            <person name="Chen L."/>
            <person name="Duong T.A."/>
            <person name="Gao Y."/>
            <person name="Hammerbacher A."/>
            <person name="Kikkert J.R."/>
            <person name="Li Y."/>
            <person name="Li H."/>
            <person name="Li K."/>
            <person name="Li Q."/>
            <person name="Liu X."/>
            <person name="Ma X."/>
            <person name="Naidoo K."/>
            <person name="Pethybridge S.J."/>
            <person name="Sun J."/>
            <person name="Steenkamp E.T."/>
            <person name="van der Nest M.A."/>
            <person name="van Wyk S."/>
            <person name="Wingfield M.J."/>
            <person name="Xiong C."/>
            <person name="Yue Q."/>
            <person name="Zhang X."/>
        </authorList>
    </citation>
    <scope>NUCLEOTIDE SEQUENCE [LARGE SCALE GENOMIC DNA]</scope>
    <source>
        <strain evidence="3 4">BP6252</strain>
    </source>
</reference>
<dbReference type="InterPro" id="IPR008928">
    <property type="entry name" value="6-hairpin_glycosidase_sf"/>
</dbReference>
<accession>A0A3D8S210</accession>
<keyword evidence="2" id="KW-0812">Transmembrane</keyword>
<dbReference type="PANTHER" id="PTHR31047">
    <property type="entry name" value="MEIOTICALLY UP-REGULATED GENE 157 PROTEIN"/>
    <property type="match status" value="1"/>
</dbReference>
<comment type="caution">
    <text evidence="3">The sequence shown here is derived from an EMBL/GenBank/DDBJ whole genome shotgun (WGS) entry which is preliminary data.</text>
</comment>
<dbReference type="EMBL" id="PDLM01000004">
    <property type="protein sequence ID" value="RDW80190.1"/>
    <property type="molecule type" value="Genomic_DNA"/>
</dbReference>
<dbReference type="SUPFAM" id="SSF48208">
    <property type="entry name" value="Six-hairpin glycosidases"/>
    <property type="match status" value="1"/>
</dbReference>
<dbReference type="Pfam" id="PF06824">
    <property type="entry name" value="Glyco_hydro_125"/>
    <property type="match status" value="1"/>
</dbReference>
<dbReference type="AlphaFoldDB" id="A0A3D8S210"/>
<name>A0A3D8S210_9HELO</name>
<dbReference type="Proteomes" id="UP000256645">
    <property type="component" value="Unassembled WGS sequence"/>
</dbReference>
<keyword evidence="4" id="KW-1185">Reference proteome</keyword>
<dbReference type="InterPro" id="IPR012341">
    <property type="entry name" value="6hp_glycosidase-like_sf"/>
</dbReference>
<feature type="compositionally biased region" description="Low complexity" evidence="1">
    <location>
        <begin position="94"/>
        <end position="110"/>
    </location>
</feature>
<feature type="region of interest" description="Disordered" evidence="1">
    <location>
        <begin position="91"/>
        <end position="111"/>
    </location>
</feature>
<dbReference type="InterPro" id="IPR008313">
    <property type="entry name" value="GH125"/>
</dbReference>
<evidence type="ECO:0000256" key="1">
    <source>
        <dbReference type="SAM" id="MobiDB-lite"/>
    </source>
</evidence>
<evidence type="ECO:0008006" key="5">
    <source>
        <dbReference type="Google" id="ProtNLM"/>
    </source>
</evidence>
<evidence type="ECO:0000313" key="4">
    <source>
        <dbReference type="Proteomes" id="UP000256645"/>
    </source>
</evidence>
<evidence type="ECO:0000256" key="2">
    <source>
        <dbReference type="SAM" id="Phobius"/>
    </source>
</evidence>
<keyword evidence="2" id="KW-0472">Membrane</keyword>
<dbReference type="GO" id="GO:0003824">
    <property type="term" value="F:catalytic activity"/>
    <property type="evidence" value="ECO:0007669"/>
    <property type="project" value="UniProtKB-ARBA"/>
</dbReference>